<dbReference type="RefSeq" id="WP_109571130.1">
    <property type="nucleotide sequence ID" value="NZ_CP025958.1"/>
</dbReference>
<dbReference type="CDD" id="cd00198">
    <property type="entry name" value="vWFA"/>
    <property type="match status" value="2"/>
</dbReference>
<gene>
    <name evidence="3" type="ORF">C1280_21140</name>
</gene>
<dbReference type="InterPro" id="IPR002035">
    <property type="entry name" value="VWF_A"/>
</dbReference>
<keyword evidence="1" id="KW-1133">Transmembrane helix</keyword>
<protein>
    <recommendedName>
        <fullName evidence="2">VWFA domain-containing protein</fullName>
    </recommendedName>
</protein>
<feature type="domain" description="VWFA" evidence="2">
    <location>
        <begin position="927"/>
        <end position="1088"/>
    </location>
</feature>
<dbReference type="Gene3D" id="3.40.50.410">
    <property type="entry name" value="von Willebrand factor, type A domain"/>
    <property type="match status" value="2"/>
</dbReference>
<evidence type="ECO:0000256" key="1">
    <source>
        <dbReference type="SAM" id="Phobius"/>
    </source>
</evidence>
<dbReference type="NCBIfam" id="TIGR02226">
    <property type="entry name" value="two_anch"/>
    <property type="match status" value="1"/>
</dbReference>
<dbReference type="InterPro" id="IPR029062">
    <property type="entry name" value="Class_I_gatase-like"/>
</dbReference>
<evidence type="ECO:0000259" key="2">
    <source>
        <dbReference type="PROSITE" id="PS50234"/>
    </source>
</evidence>
<accession>A0A2Z3HC49</accession>
<keyword evidence="4" id="KW-1185">Reference proteome</keyword>
<organism evidence="3 4">
    <name type="scientific">Gemmata obscuriglobus</name>
    <dbReference type="NCBI Taxonomy" id="114"/>
    <lineage>
        <taxon>Bacteria</taxon>
        <taxon>Pseudomonadati</taxon>
        <taxon>Planctomycetota</taxon>
        <taxon>Planctomycetia</taxon>
        <taxon>Gemmatales</taxon>
        <taxon>Gemmataceae</taxon>
        <taxon>Gemmata</taxon>
    </lineage>
</organism>
<dbReference type="KEGG" id="gog:C1280_21140"/>
<dbReference type="InterPro" id="IPR013783">
    <property type="entry name" value="Ig-like_fold"/>
</dbReference>
<feature type="transmembrane region" description="Helical" evidence="1">
    <location>
        <begin position="865"/>
        <end position="882"/>
    </location>
</feature>
<feature type="transmembrane region" description="Helical" evidence="1">
    <location>
        <begin position="894"/>
        <end position="913"/>
    </location>
</feature>
<dbReference type="Pfam" id="PF13519">
    <property type="entry name" value="VWA_2"/>
    <property type="match status" value="1"/>
</dbReference>
<dbReference type="Pfam" id="PF00092">
    <property type="entry name" value="VWA"/>
    <property type="match status" value="1"/>
</dbReference>
<dbReference type="SUPFAM" id="SSF52317">
    <property type="entry name" value="Class I glutamine amidotransferase-like"/>
    <property type="match status" value="2"/>
</dbReference>
<feature type="transmembrane region" description="Helical" evidence="1">
    <location>
        <begin position="789"/>
        <end position="812"/>
    </location>
</feature>
<dbReference type="InterPro" id="IPR011933">
    <property type="entry name" value="Double_TM_dom"/>
</dbReference>
<sequence>MYTLFVALVPWVAAGIAAVAGPLLIHLLYRKRYQVVPWAAIRFLVVAERRHKRRIDQWLLLVLRVFALLLVLFAMLATSRNAEELWQRITPGATETVANVPRTHHVIVLDASLSMTARTDSDQTRFQRALTQAESLVHAGRDGDGYTVLVLGAAQPLVPGPANDRDKVIAELRKVKPTHGAGDYAAVLANLADILAHSPRAYPRRQLTVFTDLQKASWANAVPRAENGTAEAWQRVATRADVVVVDCAGRDAENLAVAEVALGDPRPLVDQPVSVTVSVANLGRTERKGVRVELLVGRPTGGEPVPVAQKELEPVTPGGRQSVRFDLDVPHRFRERGVHVLLARVAGRDDLPADDARAIAVEVRDGIHALLVDGRSDPDPKRRAATLLNFALLPPQAKYTDTPNRPRVVTPAEFTDTAAGDLDGVDCVFFCDVPGPTPDMAAKLDAVLRRGGSVVFGCGPNVARDRAQYNAVFHRGGEGVLPGALVETVAASGPDDPGFRLAAEDEAYRRPPLLMFGAPELRTELINEPFRSYVRIEAPAEGDPNRLLAFSRTGSAPVAPGASAAKPDPALVEWKKHRGRVYAFASTFNRDWTDWPAMQTYLVFWHEFLKYCVANPDRHTLRVGDGIEEFFPASAAGLATKLTGPDGLAASVPLVMQGEAGVARFAGTTVSGLYRLELSGAPDRVFAVNVPELVPGVPTESDLARLDPREFRALPGLQFVTDAADVKPSEESGATITTAPKPRGPQVARAAVLLAVLLMVAELVAAWRLGPSRAGAAGPPPARAIPAKVFALAGALLPLGVGAFLLFAVLHADRTGSPLAFLPHNIRSAIEGAAGVPAAGPGEGTKWRFEGTAAFFKNPLADRRAVAGLAGLCLALTGVVYWCERRAAGGGGRVLVLALLRAVTLALAFYVLLAQLTLRFDREGWPEVVILLDTSASMAKVDELRDPAVRAKAEELVEAANLSDAHRLKLAQMLLTRKDADWLDRLLREKQVRVHVFAVDTQVRQIVTADEEGRLDDVREALVGLPPAGDGSNLGDGVEDVLKRFRGSALAAVIMFTDGVTTAGNDLSKAARTAAVEGVPLYLVGTGDPWQAPDLALTDLQVEDVVGRGDQLVFKARLTARGEVPPSPVTVVLSEKLPNGKAVERGRSTVTPDLNGNPVDVTLTHVPEEVGEKTFILSVPAVPSETNRRNNEAQRTVLVTESRRVRVLYVEGYPRYDFRFVKVLLERESDRSIGGKSIEAQVVLLDASKGWAETDRSAFRGDFPTRTELFNFDVVILGDVDPKQVPRPAVALRDLADFVKEKGGGLLFLCGEHGTPAAFADTPLAEVLPVTPGDPPAATRPPEEQPLVEGYRPKWTPSGRQHPLFLLSPDEGASARQWSQFQELLWYAKGYRTKPAARVLATHPTLRAEGGPAAENHPLVVQQFVGNGPVLFFGFDDTWRWRFRNDEEHFDRFWMQAVRVLARSRVRRPEVRVQPKSEFRRDEKVTVEVRFPVEAPAPVGNNPVRILMTRAPLTNEDGAPRPGRTETATLTLTRAPGPNVVFAATLARAPEGEYRFELVDPEVPGSRPFALARVLPPVDERARTELNRADLQAAASVSGGGFYTLANATDVFNDMKAAQRVTLNEPCPPVPLWNHPLLYALVLSLLLAEWLLRKRERLL</sequence>
<proteinExistence type="predicted"/>
<dbReference type="PANTHER" id="PTHR37947:SF1">
    <property type="entry name" value="BLL2462 PROTEIN"/>
    <property type="match status" value="1"/>
</dbReference>
<dbReference type="OrthoDB" id="252901at2"/>
<dbReference type="SMART" id="SM00327">
    <property type="entry name" value="VWA"/>
    <property type="match status" value="2"/>
</dbReference>
<dbReference type="PANTHER" id="PTHR37947">
    <property type="entry name" value="BLL2462 PROTEIN"/>
    <property type="match status" value="1"/>
</dbReference>
<feature type="transmembrane region" description="Helical" evidence="1">
    <location>
        <begin position="750"/>
        <end position="769"/>
    </location>
</feature>
<dbReference type="EMBL" id="CP025958">
    <property type="protein sequence ID" value="AWM39244.1"/>
    <property type="molecule type" value="Genomic_DNA"/>
</dbReference>
<feature type="transmembrane region" description="Helical" evidence="1">
    <location>
        <begin position="58"/>
        <end position="77"/>
    </location>
</feature>
<dbReference type="Pfam" id="PF07584">
    <property type="entry name" value="BatA"/>
    <property type="match status" value="1"/>
</dbReference>
<dbReference type="InterPro" id="IPR024163">
    <property type="entry name" value="Aerotolerance_reg_N"/>
</dbReference>
<dbReference type="PROSITE" id="PS50234">
    <property type="entry name" value="VWFA"/>
    <property type="match status" value="1"/>
</dbReference>
<keyword evidence="1" id="KW-0472">Membrane</keyword>
<evidence type="ECO:0000313" key="4">
    <source>
        <dbReference type="Proteomes" id="UP000245802"/>
    </source>
</evidence>
<name>A0A2Z3HC49_9BACT</name>
<dbReference type="Proteomes" id="UP000245802">
    <property type="component" value="Chromosome"/>
</dbReference>
<feature type="transmembrane region" description="Helical" evidence="1">
    <location>
        <begin position="6"/>
        <end position="29"/>
    </location>
</feature>
<reference evidence="3 4" key="1">
    <citation type="submission" date="2018-01" db="EMBL/GenBank/DDBJ databases">
        <title>G. obscuriglobus.</title>
        <authorList>
            <person name="Franke J."/>
            <person name="Blomberg W."/>
            <person name="Selmecki A."/>
        </authorList>
    </citation>
    <scope>NUCLEOTIDE SEQUENCE [LARGE SCALE GENOMIC DNA]</scope>
    <source>
        <strain evidence="3 4">DSM 5831</strain>
    </source>
</reference>
<dbReference type="SUPFAM" id="SSF53300">
    <property type="entry name" value="vWA-like"/>
    <property type="match status" value="2"/>
</dbReference>
<keyword evidence="1" id="KW-0812">Transmembrane</keyword>
<dbReference type="Gene3D" id="2.60.40.10">
    <property type="entry name" value="Immunoglobulins"/>
    <property type="match status" value="2"/>
</dbReference>
<evidence type="ECO:0000313" key="3">
    <source>
        <dbReference type="EMBL" id="AWM39244.1"/>
    </source>
</evidence>
<dbReference type="Gene3D" id="3.40.50.880">
    <property type="match status" value="2"/>
</dbReference>
<dbReference type="InterPro" id="IPR036465">
    <property type="entry name" value="vWFA_dom_sf"/>
</dbReference>